<dbReference type="STRING" id="3885.V7BYP3"/>
<dbReference type="SUPFAM" id="SSF52058">
    <property type="entry name" value="L domain-like"/>
    <property type="match status" value="1"/>
</dbReference>
<dbReference type="InterPro" id="IPR053781">
    <property type="entry name" value="F-box_AtFBL13-like"/>
</dbReference>
<dbReference type="PANTHER" id="PTHR31900:SF34">
    <property type="entry name" value="EMB|CAB62440.1-RELATED"/>
    <property type="match status" value="1"/>
</dbReference>
<organism evidence="2 3">
    <name type="scientific">Phaseolus vulgaris</name>
    <name type="common">Kidney bean</name>
    <name type="synonym">French bean</name>
    <dbReference type="NCBI Taxonomy" id="3885"/>
    <lineage>
        <taxon>Eukaryota</taxon>
        <taxon>Viridiplantae</taxon>
        <taxon>Streptophyta</taxon>
        <taxon>Embryophyta</taxon>
        <taxon>Tracheophyta</taxon>
        <taxon>Spermatophyta</taxon>
        <taxon>Magnoliopsida</taxon>
        <taxon>eudicotyledons</taxon>
        <taxon>Gunneridae</taxon>
        <taxon>Pentapetalae</taxon>
        <taxon>rosids</taxon>
        <taxon>fabids</taxon>
        <taxon>Fabales</taxon>
        <taxon>Fabaceae</taxon>
        <taxon>Papilionoideae</taxon>
        <taxon>50 kb inversion clade</taxon>
        <taxon>NPAAA clade</taxon>
        <taxon>indigoferoid/millettioid clade</taxon>
        <taxon>Phaseoleae</taxon>
        <taxon>Phaseolus</taxon>
    </lineage>
</organism>
<dbReference type="EMBL" id="CM002291">
    <property type="protein sequence ID" value="ESW23064.1"/>
    <property type="molecule type" value="Genomic_DNA"/>
</dbReference>
<sequence length="349" mass="40163">MVDIISNFPDSILCFILSFLPTKQVVATSVLSKRWKLLWRFVPSLDFHFGTPYIDYMDLYYFLNFCETYQPLHRLRFTSCGLYDFLSMETCIKTALKISGRLEHLDINLDWFVQLPSAVFSCKTLVVLKLAIIAPKNISLVDLPLLKILHLKSVRSFKCEDLKRFLSGCLNLEDLEVGSGLAPKSAANTSEKFPKLLKLKRANIHTHLVPLELIKNVEVLVTDRIYKDDLVFDLHNLLQLELTRFNLSTKCIIIVFNRKKKLVAEGNEALLPCPDPIPTCISLHLKTCRLNNFRGSVVHLQFAEYIMKNANYLRTMKFRYACNSLRRHDLTSHISSCMKSSDTCTLSFE</sequence>
<dbReference type="AlphaFoldDB" id="V7BYP3"/>
<evidence type="ECO:0000259" key="1">
    <source>
        <dbReference type="SMART" id="SM00579"/>
    </source>
</evidence>
<evidence type="ECO:0000313" key="2">
    <source>
        <dbReference type="EMBL" id="ESW23064.1"/>
    </source>
</evidence>
<dbReference type="Pfam" id="PF00646">
    <property type="entry name" value="F-box"/>
    <property type="match status" value="1"/>
</dbReference>
<feature type="domain" description="FBD" evidence="1">
    <location>
        <begin position="279"/>
        <end position="349"/>
    </location>
</feature>
<dbReference type="SUPFAM" id="SSF81383">
    <property type="entry name" value="F-box domain"/>
    <property type="match status" value="1"/>
</dbReference>
<dbReference type="Gene3D" id="1.20.1280.50">
    <property type="match status" value="1"/>
</dbReference>
<keyword evidence="3" id="KW-1185">Reference proteome</keyword>
<name>V7BYP3_PHAVU</name>
<dbReference type="Pfam" id="PF08387">
    <property type="entry name" value="FBD"/>
    <property type="match status" value="1"/>
</dbReference>
<dbReference type="InterPro" id="IPR050232">
    <property type="entry name" value="FBL13/AtMIF1-like"/>
</dbReference>
<reference evidence="3" key="1">
    <citation type="journal article" date="2014" name="Nat. Genet.">
        <title>A reference genome for common bean and genome-wide analysis of dual domestications.</title>
        <authorList>
            <person name="Schmutz J."/>
            <person name="McClean P.E."/>
            <person name="Mamidi S."/>
            <person name="Wu G.A."/>
            <person name="Cannon S.B."/>
            <person name="Grimwood J."/>
            <person name="Jenkins J."/>
            <person name="Shu S."/>
            <person name="Song Q."/>
            <person name="Chavarro C."/>
            <person name="Torres-Torres M."/>
            <person name="Geffroy V."/>
            <person name="Moghaddam S.M."/>
            <person name="Gao D."/>
            <person name="Abernathy B."/>
            <person name="Barry K."/>
            <person name="Blair M."/>
            <person name="Brick M.A."/>
            <person name="Chovatia M."/>
            <person name="Gepts P."/>
            <person name="Goodstein D.M."/>
            <person name="Gonzales M."/>
            <person name="Hellsten U."/>
            <person name="Hyten D.L."/>
            <person name="Jia G."/>
            <person name="Kelly J.D."/>
            <person name="Kudrna D."/>
            <person name="Lee R."/>
            <person name="Richard M.M."/>
            <person name="Miklas P.N."/>
            <person name="Osorno J.M."/>
            <person name="Rodrigues J."/>
            <person name="Thareau V."/>
            <person name="Urrea C.A."/>
            <person name="Wang M."/>
            <person name="Yu Y."/>
            <person name="Zhang M."/>
            <person name="Wing R.A."/>
            <person name="Cregan P.B."/>
            <person name="Rokhsar D.S."/>
            <person name="Jackson S.A."/>
        </authorList>
    </citation>
    <scope>NUCLEOTIDE SEQUENCE [LARGE SCALE GENOMIC DNA]</scope>
    <source>
        <strain evidence="3">cv. G19833</strain>
    </source>
</reference>
<evidence type="ECO:0000313" key="3">
    <source>
        <dbReference type="Proteomes" id="UP000000226"/>
    </source>
</evidence>
<dbReference type="InterPro" id="IPR001810">
    <property type="entry name" value="F-box_dom"/>
</dbReference>
<dbReference type="PANTHER" id="PTHR31900">
    <property type="entry name" value="F-BOX/RNI SUPERFAMILY PROTEIN-RELATED"/>
    <property type="match status" value="1"/>
</dbReference>
<accession>V7BYP3</accession>
<dbReference type="InterPro" id="IPR006566">
    <property type="entry name" value="FBD"/>
</dbReference>
<dbReference type="CDD" id="cd22160">
    <property type="entry name" value="F-box_AtFBL13-like"/>
    <property type="match status" value="1"/>
</dbReference>
<dbReference type="OrthoDB" id="650312at2759"/>
<protein>
    <recommendedName>
        <fullName evidence="1">FBD domain-containing protein</fullName>
    </recommendedName>
</protein>
<dbReference type="OMA" id="KMWVVIA"/>
<proteinExistence type="predicted"/>
<dbReference type="Proteomes" id="UP000000226">
    <property type="component" value="Chromosome 4"/>
</dbReference>
<dbReference type="Gramene" id="ESW23064">
    <property type="protein sequence ID" value="ESW23064"/>
    <property type="gene ID" value="PHAVU_004G015400g"/>
</dbReference>
<gene>
    <name evidence="2" type="ORF">PHAVU_004G015400g</name>
</gene>
<dbReference type="InterPro" id="IPR036047">
    <property type="entry name" value="F-box-like_dom_sf"/>
</dbReference>
<dbReference type="SMART" id="SM00579">
    <property type="entry name" value="FBD"/>
    <property type="match status" value="1"/>
</dbReference>